<dbReference type="Proteomes" id="UP000326565">
    <property type="component" value="Unassembled WGS sequence"/>
</dbReference>
<sequence>MRSLTLTLIFLITLVTSVTTPAKIQGENDLSDSGQGKLHVYALQHTSNNLTISTSQEHPSIHPAPSLKLNKTPDFVPMLAATPAPVTTESASLPKNLPLKTKRRSDKTLDVAPTPNVTRVHATTGSASLPASLLLAKFWRLDKTLDVVPMLTVTRAPATMAYALLPTSETSMPRGRAGVPW</sequence>
<organism evidence="2 3">
    <name type="scientific">Aspergillus leporis</name>
    <dbReference type="NCBI Taxonomy" id="41062"/>
    <lineage>
        <taxon>Eukaryota</taxon>
        <taxon>Fungi</taxon>
        <taxon>Dikarya</taxon>
        <taxon>Ascomycota</taxon>
        <taxon>Pezizomycotina</taxon>
        <taxon>Eurotiomycetes</taxon>
        <taxon>Eurotiomycetidae</taxon>
        <taxon>Eurotiales</taxon>
        <taxon>Aspergillaceae</taxon>
        <taxon>Aspergillus</taxon>
        <taxon>Aspergillus subgen. Circumdati</taxon>
    </lineage>
</organism>
<dbReference type="EMBL" id="ML732160">
    <property type="protein sequence ID" value="KAB8078278.1"/>
    <property type="molecule type" value="Genomic_DNA"/>
</dbReference>
<evidence type="ECO:0000313" key="2">
    <source>
        <dbReference type="EMBL" id="KAB8078278.1"/>
    </source>
</evidence>
<dbReference type="OrthoDB" id="10615353at2759"/>
<evidence type="ECO:0000313" key="3">
    <source>
        <dbReference type="Proteomes" id="UP000326565"/>
    </source>
</evidence>
<dbReference type="AlphaFoldDB" id="A0A5N5XBY2"/>
<evidence type="ECO:0000256" key="1">
    <source>
        <dbReference type="SAM" id="SignalP"/>
    </source>
</evidence>
<accession>A0A5N5XBY2</accession>
<protein>
    <submittedName>
        <fullName evidence="2">Uncharacterized protein</fullName>
    </submittedName>
</protein>
<proteinExistence type="predicted"/>
<feature type="chain" id="PRO_5024787581" evidence="1">
    <location>
        <begin position="18"/>
        <end position="181"/>
    </location>
</feature>
<reference evidence="2 3" key="1">
    <citation type="submission" date="2019-04" db="EMBL/GenBank/DDBJ databases">
        <title>Friends and foes A comparative genomics study of 23 Aspergillus species from section Flavi.</title>
        <authorList>
            <consortium name="DOE Joint Genome Institute"/>
            <person name="Kjaerbolling I."/>
            <person name="Vesth T."/>
            <person name="Frisvad J.C."/>
            <person name="Nybo J.L."/>
            <person name="Theobald S."/>
            <person name="Kildgaard S."/>
            <person name="Isbrandt T."/>
            <person name="Kuo A."/>
            <person name="Sato A."/>
            <person name="Lyhne E.K."/>
            <person name="Kogle M.E."/>
            <person name="Wiebenga A."/>
            <person name="Kun R.S."/>
            <person name="Lubbers R.J."/>
            <person name="Makela M.R."/>
            <person name="Barry K."/>
            <person name="Chovatia M."/>
            <person name="Clum A."/>
            <person name="Daum C."/>
            <person name="Haridas S."/>
            <person name="He G."/>
            <person name="LaButti K."/>
            <person name="Lipzen A."/>
            <person name="Mondo S."/>
            <person name="Riley R."/>
            <person name="Salamov A."/>
            <person name="Simmons B.A."/>
            <person name="Magnuson J.K."/>
            <person name="Henrissat B."/>
            <person name="Mortensen U.H."/>
            <person name="Larsen T.O."/>
            <person name="Devries R.P."/>
            <person name="Grigoriev I.V."/>
            <person name="Machida M."/>
            <person name="Baker S.E."/>
            <person name="Andersen M.R."/>
        </authorList>
    </citation>
    <scope>NUCLEOTIDE SEQUENCE [LARGE SCALE GENOMIC DNA]</scope>
    <source>
        <strain evidence="2 3">CBS 151.66</strain>
    </source>
</reference>
<keyword evidence="3" id="KW-1185">Reference proteome</keyword>
<name>A0A5N5XBY2_9EURO</name>
<keyword evidence="1" id="KW-0732">Signal</keyword>
<gene>
    <name evidence="2" type="ORF">BDV29DRAFT_152996</name>
</gene>
<feature type="signal peptide" evidence="1">
    <location>
        <begin position="1"/>
        <end position="17"/>
    </location>
</feature>